<sequence>MMARGWLLISRKFSRCGSLCKSTSKPGRRCGRASIRTSKSYTCVRKSSSRIPSRSNFTIDFICLGLSRNCATGLGLSSSILLAVFIYTAWHRTLLVPLLLLLSSCLGVLRPSHQFAPAKDVSEAPDYRMEDNWAALPDRLDSADAVPLGTLLRDRQRDAPVDVFFVHPTTHLGRGHWNADLHNTAINHLTDITTIRKQASVFNSTARIYAPRYRQATLYSFFDEKTKNGEEAIDLAYTDVKAAFQYYLDNYNHGRPIILAGHSQGTRHLTHILQDFFDHDPKLRHQLVAAYLVGFNVPEEMFQIVRPCEDSTQTGCYVAWNTADWGQEYAAYNKSVVTNPLTWSRDTSTAEARLNLGGVPSTFNRRDTRVVDAKVHNGLLWVHKPIRDGYPRFLLPGRPELRHSFHIADYSLFYYNIRQNAEARVRAYRIKMSGG</sequence>
<evidence type="ECO:0000313" key="1">
    <source>
        <dbReference type="EMBL" id="TGD81287.1"/>
    </source>
</evidence>
<protein>
    <submittedName>
        <fullName evidence="1">DUF3089 domain-containing protein</fullName>
    </submittedName>
</protein>
<comment type="caution">
    <text evidence="1">The sequence shown here is derived from an EMBL/GenBank/DDBJ whole genome shotgun (WGS) entry which is preliminary data.</text>
</comment>
<dbReference type="Proteomes" id="UP000298284">
    <property type="component" value="Unassembled WGS sequence"/>
</dbReference>
<dbReference type="InterPro" id="IPR029058">
    <property type="entry name" value="AB_hydrolase_fold"/>
</dbReference>
<reference evidence="1 2" key="1">
    <citation type="submission" date="2019-04" db="EMBL/GenBank/DDBJ databases">
        <authorList>
            <person name="Feng G."/>
            <person name="Zhang J."/>
            <person name="Zhu H."/>
        </authorList>
    </citation>
    <scope>NUCLEOTIDE SEQUENCE [LARGE SCALE GENOMIC DNA]</scope>
    <source>
        <strain evidence="1 2">JCM 19491</strain>
    </source>
</reference>
<dbReference type="EMBL" id="SRKZ01000002">
    <property type="protein sequence ID" value="TGD81287.1"/>
    <property type="molecule type" value="Genomic_DNA"/>
</dbReference>
<dbReference type="OrthoDB" id="9794645at2"/>
<dbReference type="SUPFAM" id="SSF53474">
    <property type="entry name" value="alpha/beta-Hydrolases"/>
    <property type="match status" value="1"/>
</dbReference>
<evidence type="ECO:0000313" key="2">
    <source>
        <dbReference type="Proteomes" id="UP000298284"/>
    </source>
</evidence>
<accession>A0A4Z0MPW7</accession>
<proteinExistence type="predicted"/>
<keyword evidence="2" id="KW-1185">Reference proteome</keyword>
<name>A0A4Z0MPW7_9BACT</name>
<gene>
    <name evidence="1" type="ORF">EU557_06890</name>
</gene>
<dbReference type="InterPro" id="IPR021440">
    <property type="entry name" value="DUF3089"/>
</dbReference>
<organism evidence="1 2">
    <name type="scientific">Hymenobacter wooponensis</name>
    <dbReference type="NCBI Taxonomy" id="1525360"/>
    <lineage>
        <taxon>Bacteria</taxon>
        <taxon>Pseudomonadati</taxon>
        <taxon>Bacteroidota</taxon>
        <taxon>Cytophagia</taxon>
        <taxon>Cytophagales</taxon>
        <taxon>Hymenobacteraceae</taxon>
        <taxon>Hymenobacter</taxon>
    </lineage>
</organism>
<dbReference type="Pfam" id="PF11288">
    <property type="entry name" value="DUF3089"/>
    <property type="match status" value="1"/>
</dbReference>
<dbReference type="AlphaFoldDB" id="A0A4Z0MPW7"/>